<name>A0AAN7GCG0_QUERU</name>
<dbReference type="InterPro" id="IPR023780">
    <property type="entry name" value="Chromo_domain"/>
</dbReference>
<dbReference type="PANTHER" id="PTHR46148:SF52">
    <property type="entry name" value="OS04G0603800 PROTEIN"/>
    <property type="match status" value="1"/>
</dbReference>
<evidence type="ECO:0000313" key="3">
    <source>
        <dbReference type="EMBL" id="KAK4606781.1"/>
    </source>
</evidence>
<evidence type="ECO:0000313" key="4">
    <source>
        <dbReference type="Proteomes" id="UP001324115"/>
    </source>
</evidence>
<proteinExistence type="predicted"/>
<dbReference type="AlphaFoldDB" id="A0AAN7GCG0"/>
<dbReference type="Pfam" id="PF24626">
    <property type="entry name" value="SH3_Tf2-1"/>
    <property type="match status" value="1"/>
</dbReference>
<sequence length="195" mass="22359">MQEAPDNLLKAQQRMKKYVGKGRRLVEFQVRDKFRTESVHRGLIPKYDGPFEIMKRVGNVAYRLKLLERLQIHPTIHVNFLKPYHRDEQDLVRNEARHAPPTVMVQFNREVDIILNKKVMGYQKGGNMITYYLVKWKGVAETEVSSEKALTLRQFEKEVKAFENTLPTRTSASSSGGGLLGVLLVADDGMRNMGA</sequence>
<evidence type="ECO:0000259" key="1">
    <source>
        <dbReference type="Pfam" id="PF00385"/>
    </source>
</evidence>
<gene>
    <name evidence="3" type="ORF">RGQ29_000854</name>
</gene>
<dbReference type="EMBL" id="JAXUIC010000001">
    <property type="protein sequence ID" value="KAK4606781.1"/>
    <property type="molecule type" value="Genomic_DNA"/>
</dbReference>
<dbReference type="Gene3D" id="2.40.50.40">
    <property type="match status" value="1"/>
</dbReference>
<comment type="caution">
    <text evidence="3">The sequence shown here is derived from an EMBL/GenBank/DDBJ whole genome shotgun (WGS) entry which is preliminary data.</text>
</comment>
<dbReference type="InterPro" id="IPR016197">
    <property type="entry name" value="Chromo-like_dom_sf"/>
</dbReference>
<dbReference type="PANTHER" id="PTHR46148">
    <property type="entry name" value="CHROMO DOMAIN-CONTAINING PROTEIN"/>
    <property type="match status" value="1"/>
</dbReference>
<dbReference type="InterPro" id="IPR056924">
    <property type="entry name" value="SH3_Tf2-1"/>
</dbReference>
<evidence type="ECO:0000259" key="2">
    <source>
        <dbReference type="Pfam" id="PF24626"/>
    </source>
</evidence>
<keyword evidence="4" id="KW-1185">Reference proteome</keyword>
<evidence type="ECO:0008006" key="5">
    <source>
        <dbReference type="Google" id="ProtNLM"/>
    </source>
</evidence>
<feature type="domain" description="Chromo" evidence="1">
    <location>
        <begin position="110"/>
        <end position="164"/>
    </location>
</feature>
<organism evidence="3 4">
    <name type="scientific">Quercus rubra</name>
    <name type="common">Northern red oak</name>
    <name type="synonym">Quercus borealis</name>
    <dbReference type="NCBI Taxonomy" id="3512"/>
    <lineage>
        <taxon>Eukaryota</taxon>
        <taxon>Viridiplantae</taxon>
        <taxon>Streptophyta</taxon>
        <taxon>Embryophyta</taxon>
        <taxon>Tracheophyta</taxon>
        <taxon>Spermatophyta</taxon>
        <taxon>Magnoliopsida</taxon>
        <taxon>eudicotyledons</taxon>
        <taxon>Gunneridae</taxon>
        <taxon>Pentapetalae</taxon>
        <taxon>rosids</taxon>
        <taxon>fabids</taxon>
        <taxon>Fagales</taxon>
        <taxon>Fagaceae</taxon>
        <taxon>Quercus</taxon>
    </lineage>
</organism>
<reference evidence="3 4" key="1">
    <citation type="journal article" date="2023" name="G3 (Bethesda)">
        <title>A haplotype-resolved chromosome-scale genome for Quercus rubra L. provides insights into the genetics of adaptive traits for red oak species.</title>
        <authorList>
            <person name="Kapoor B."/>
            <person name="Jenkins J."/>
            <person name="Schmutz J."/>
            <person name="Zhebentyayeva T."/>
            <person name="Kuelheim C."/>
            <person name="Coggeshall M."/>
            <person name="Heim C."/>
            <person name="Lasky J.R."/>
            <person name="Leites L."/>
            <person name="Islam-Faridi N."/>
            <person name="Romero-Severson J."/>
            <person name="DeLeo V.L."/>
            <person name="Lucas S.M."/>
            <person name="Lazic D."/>
            <person name="Gailing O."/>
            <person name="Carlson J."/>
            <person name="Staton M."/>
        </authorList>
    </citation>
    <scope>NUCLEOTIDE SEQUENCE [LARGE SCALE GENOMIC DNA]</scope>
    <source>
        <strain evidence="3">Pseudo-F2</strain>
    </source>
</reference>
<dbReference type="SUPFAM" id="SSF54160">
    <property type="entry name" value="Chromo domain-like"/>
    <property type="match status" value="1"/>
</dbReference>
<dbReference type="Pfam" id="PF00385">
    <property type="entry name" value="Chromo"/>
    <property type="match status" value="1"/>
</dbReference>
<dbReference type="Proteomes" id="UP001324115">
    <property type="component" value="Unassembled WGS sequence"/>
</dbReference>
<feature type="domain" description="Tf2-1-like SH3-like" evidence="2">
    <location>
        <begin position="35"/>
        <end position="85"/>
    </location>
</feature>
<accession>A0AAN7GCG0</accession>
<protein>
    <recommendedName>
        <fullName evidence="5">Chromo domain-containing protein</fullName>
    </recommendedName>
</protein>